<feature type="region of interest" description="Disordered" evidence="6">
    <location>
        <begin position="452"/>
        <end position="480"/>
    </location>
</feature>
<accession>A0ABV6C467</accession>
<keyword evidence="2 7" id="KW-0812">Transmembrane</keyword>
<feature type="transmembrane region" description="Helical" evidence="7">
    <location>
        <begin position="83"/>
        <end position="102"/>
    </location>
</feature>
<dbReference type="PANTHER" id="PTHR30474">
    <property type="entry name" value="CELL CYCLE PROTEIN"/>
    <property type="match status" value="1"/>
</dbReference>
<reference evidence="8 9" key="1">
    <citation type="submission" date="2024-09" db="EMBL/GenBank/DDBJ databases">
        <authorList>
            <person name="Sun Q."/>
            <person name="Mori K."/>
        </authorList>
    </citation>
    <scope>NUCLEOTIDE SEQUENCE [LARGE SCALE GENOMIC DNA]</scope>
    <source>
        <strain evidence="8 9">JCM 15389</strain>
    </source>
</reference>
<comment type="subcellular location">
    <subcellularLocation>
        <location evidence="1">Membrane</location>
        <topology evidence="1">Multi-pass membrane protein</topology>
    </subcellularLocation>
</comment>
<feature type="transmembrane region" description="Helical" evidence="7">
    <location>
        <begin position="268"/>
        <end position="287"/>
    </location>
</feature>
<evidence type="ECO:0000256" key="1">
    <source>
        <dbReference type="ARBA" id="ARBA00004141"/>
    </source>
</evidence>
<feature type="transmembrane region" description="Helical" evidence="7">
    <location>
        <begin position="222"/>
        <end position="239"/>
    </location>
</feature>
<comment type="caution">
    <text evidence="8">The sequence shown here is derived from an EMBL/GenBank/DDBJ whole genome shotgun (WGS) entry which is preliminary data.</text>
</comment>
<feature type="transmembrane region" description="Helical" evidence="7">
    <location>
        <begin position="354"/>
        <end position="375"/>
    </location>
</feature>
<evidence type="ECO:0000256" key="6">
    <source>
        <dbReference type="SAM" id="MobiDB-lite"/>
    </source>
</evidence>
<feature type="transmembrane region" description="Helical" evidence="7">
    <location>
        <begin position="420"/>
        <end position="439"/>
    </location>
</feature>
<organism evidence="8 9">
    <name type="scientific">Aciditerrimonas ferrireducens</name>
    <dbReference type="NCBI Taxonomy" id="667306"/>
    <lineage>
        <taxon>Bacteria</taxon>
        <taxon>Bacillati</taxon>
        <taxon>Actinomycetota</taxon>
        <taxon>Acidimicrobiia</taxon>
        <taxon>Acidimicrobiales</taxon>
        <taxon>Acidimicrobiaceae</taxon>
        <taxon>Aciditerrimonas</taxon>
    </lineage>
</organism>
<evidence type="ECO:0000256" key="4">
    <source>
        <dbReference type="ARBA" id="ARBA00022989"/>
    </source>
</evidence>
<dbReference type="Pfam" id="PF01098">
    <property type="entry name" value="FTSW_RODA_SPOVE"/>
    <property type="match status" value="1"/>
</dbReference>
<keyword evidence="9" id="KW-1185">Reference proteome</keyword>
<sequence>MAPLSVRLGIAPAERRRGNPARRAELGLVVFASLIVTAAYVVASIGTTAKVPPHLAVFLAIVLGLGLLAHLGTRYLAPDATPVLLPLVLLLNGLGYVTLASIDQPNLYPPSLQAMWTAVGVAGYVVTLLLVRRTRDLDRYRYLLVLVAVFLMLSPLIPHFGYAVGAYDENVRLWVHIGPISGQPVEFAKILLVIFFASYFAEKQELLSIPTTRLGGRLVTDPRPLGPIVLVWGFCMLVLAVEKDVGFAVLVFVLFIAMLWTATGRAGYLLLGVVLFGAGVVVASHLFPQVDSRIADWLHPWTRVNLPGGSYQTVQGIYGLGSGGLVGTGMGFGQLSAIPLVGSDYIFAAIGTDWGLLGSTAVVFAYLLIVGAGLRIAQTARSDFAKLAATGLTVILGIQSFFIMGGVVRLLPDTGLTLPFMAYGGSALVANYILVGLLMRISDEGNRPALARAATASRVDGDRQEAPSSPAEPLSPAGTR</sequence>
<dbReference type="InterPro" id="IPR001182">
    <property type="entry name" value="FtsW/RodA"/>
</dbReference>
<evidence type="ECO:0000256" key="2">
    <source>
        <dbReference type="ARBA" id="ARBA00022692"/>
    </source>
</evidence>
<dbReference type="EMBL" id="JBHLYQ010000070">
    <property type="protein sequence ID" value="MFC0082093.1"/>
    <property type="molecule type" value="Genomic_DNA"/>
</dbReference>
<keyword evidence="3" id="KW-0133">Cell shape</keyword>
<evidence type="ECO:0000313" key="9">
    <source>
        <dbReference type="Proteomes" id="UP001589788"/>
    </source>
</evidence>
<evidence type="ECO:0000313" key="8">
    <source>
        <dbReference type="EMBL" id="MFC0082093.1"/>
    </source>
</evidence>
<feature type="transmembrane region" description="Helical" evidence="7">
    <location>
        <begin position="26"/>
        <end position="45"/>
    </location>
</feature>
<feature type="compositionally biased region" description="Low complexity" evidence="6">
    <location>
        <begin position="466"/>
        <end position="480"/>
    </location>
</feature>
<keyword evidence="5 7" id="KW-0472">Membrane</keyword>
<dbReference type="PANTHER" id="PTHR30474:SF3">
    <property type="entry name" value="PEPTIDOGLYCAN GLYCOSYLTRANSFERASE RODA"/>
    <property type="match status" value="1"/>
</dbReference>
<evidence type="ECO:0000256" key="5">
    <source>
        <dbReference type="ARBA" id="ARBA00023136"/>
    </source>
</evidence>
<proteinExistence type="predicted"/>
<name>A0ABV6C467_9ACTN</name>
<feature type="transmembrane region" description="Helical" evidence="7">
    <location>
        <begin position="114"/>
        <end position="131"/>
    </location>
</feature>
<feature type="transmembrane region" description="Helical" evidence="7">
    <location>
        <begin position="245"/>
        <end position="261"/>
    </location>
</feature>
<feature type="transmembrane region" description="Helical" evidence="7">
    <location>
        <begin position="143"/>
        <end position="164"/>
    </location>
</feature>
<gene>
    <name evidence="8" type="ORF">ACFFRE_08015</name>
</gene>
<keyword evidence="4 7" id="KW-1133">Transmembrane helix</keyword>
<evidence type="ECO:0000256" key="7">
    <source>
        <dbReference type="SAM" id="Phobius"/>
    </source>
</evidence>
<evidence type="ECO:0000256" key="3">
    <source>
        <dbReference type="ARBA" id="ARBA00022960"/>
    </source>
</evidence>
<feature type="transmembrane region" description="Helical" evidence="7">
    <location>
        <begin position="387"/>
        <end position="408"/>
    </location>
</feature>
<dbReference type="RefSeq" id="WP_377789528.1">
    <property type="nucleotide sequence ID" value="NZ_JBHLYQ010000070.1"/>
</dbReference>
<dbReference type="Proteomes" id="UP001589788">
    <property type="component" value="Unassembled WGS sequence"/>
</dbReference>
<protein>
    <submittedName>
        <fullName evidence="8">FtsW/RodA/SpoVE family cell cycle protein</fullName>
    </submittedName>
</protein>
<feature type="transmembrane region" description="Helical" evidence="7">
    <location>
        <begin position="51"/>
        <end position="71"/>
    </location>
</feature>